<dbReference type="EMBL" id="JBHSEP010000030">
    <property type="protein sequence ID" value="MFC4601760.1"/>
    <property type="molecule type" value="Genomic_DNA"/>
</dbReference>
<sequence>MKKVDAAFRSHPEFGPTGKLSIRGEASCSGDRLLAYARRRNPQAPDVAEIYIRHGRQYGIRGDVAYCQAAYDTRWWTAELSGPDWAPQLRAQWTDEAAIEARFQMLHTFATLMPLPAEAKLADDRPVSYIEQAGWRGAATCWEELGGKWTHHGNPRYGSYVVAMWRGVLEWDGKGVPAKQPVYRQESGPSVRAGVRRTAAVDWSSFVSEQMKWLQNRRLLPVPSPHPDRKVTWEELAALLRQWESRPVAVTMEEKQASSRKEGQNLSSSS</sequence>
<evidence type="ECO:0000256" key="1">
    <source>
        <dbReference type="SAM" id="MobiDB-lite"/>
    </source>
</evidence>
<feature type="region of interest" description="Disordered" evidence="1">
    <location>
        <begin position="250"/>
        <end position="270"/>
    </location>
</feature>
<comment type="caution">
    <text evidence="2">The sequence shown here is derived from an EMBL/GenBank/DDBJ whole genome shotgun (WGS) entry which is preliminary data.</text>
</comment>
<name>A0ABV9FLP4_9BACL</name>
<gene>
    <name evidence="2" type="ORF">ACFO3S_26215</name>
</gene>
<protein>
    <submittedName>
        <fullName evidence="2">Uncharacterized protein</fullName>
    </submittedName>
</protein>
<evidence type="ECO:0000313" key="2">
    <source>
        <dbReference type="EMBL" id="MFC4601760.1"/>
    </source>
</evidence>
<reference evidence="3" key="1">
    <citation type="journal article" date="2019" name="Int. J. Syst. Evol. Microbiol.">
        <title>The Global Catalogue of Microorganisms (GCM) 10K type strain sequencing project: providing services to taxonomists for standard genome sequencing and annotation.</title>
        <authorList>
            <consortium name="The Broad Institute Genomics Platform"/>
            <consortium name="The Broad Institute Genome Sequencing Center for Infectious Disease"/>
            <person name="Wu L."/>
            <person name="Ma J."/>
        </authorList>
    </citation>
    <scope>NUCLEOTIDE SEQUENCE [LARGE SCALE GENOMIC DNA]</scope>
    <source>
        <strain evidence="3">CCUG 49571</strain>
    </source>
</reference>
<keyword evidence="3" id="KW-1185">Reference proteome</keyword>
<evidence type="ECO:0000313" key="3">
    <source>
        <dbReference type="Proteomes" id="UP001596028"/>
    </source>
</evidence>
<dbReference type="Proteomes" id="UP001596028">
    <property type="component" value="Unassembled WGS sequence"/>
</dbReference>
<dbReference type="RefSeq" id="WP_378102266.1">
    <property type="nucleotide sequence ID" value="NZ_JBHSEP010000030.1"/>
</dbReference>
<organism evidence="2 3">
    <name type="scientific">Cohnella hongkongensis</name>
    <dbReference type="NCBI Taxonomy" id="178337"/>
    <lineage>
        <taxon>Bacteria</taxon>
        <taxon>Bacillati</taxon>
        <taxon>Bacillota</taxon>
        <taxon>Bacilli</taxon>
        <taxon>Bacillales</taxon>
        <taxon>Paenibacillaceae</taxon>
        <taxon>Cohnella</taxon>
    </lineage>
</organism>
<accession>A0ABV9FLP4</accession>
<feature type="compositionally biased region" description="Basic and acidic residues" evidence="1">
    <location>
        <begin position="252"/>
        <end position="263"/>
    </location>
</feature>
<proteinExistence type="predicted"/>